<dbReference type="EMBL" id="JABSTU010000005">
    <property type="protein sequence ID" value="KAH8032355.1"/>
    <property type="molecule type" value="Genomic_DNA"/>
</dbReference>
<protein>
    <submittedName>
        <fullName evidence="1">Uncharacterized protein</fullName>
    </submittedName>
</protein>
<sequence>MDVLFYTRPASVDRRRGESLGCQKCVGHGSLQKRTLFPILVGPFNTHCLVVSLVTGDVDHWCKPPGDLNVSADDWKNIAIPKKADGCYEEFRAVAEHDTVVDRQDGSAVAPAFGLW</sequence>
<reference evidence="1" key="1">
    <citation type="journal article" date="2020" name="Cell">
        <title>Large-Scale Comparative Analyses of Tick Genomes Elucidate Their Genetic Diversity and Vector Capacities.</title>
        <authorList>
            <consortium name="Tick Genome and Microbiome Consortium (TIGMIC)"/>
            <person name="Jia N."/>
            <person name="Wang J."/>
            <person name="Shi W."/>
            <person name="Du L."/>
            <person name="Sun Y."/>
            <person name="Zhan W."/>
            <person name="Jiang J.F."/>
            <person name="Wang Q."/>
            <person name="Zhang B."/>
            <person name="Ji P."/>
            <person name="Bell-Sakyi L."/>
            <person name="Cui X.M."/>
            <person name="Yuan T.T."/>
            <person name="Jiang B.G."/>
            <person name="Yang W.F."/>
            <person name="Lam T.T."/>
            <person name="Chang Q.C."/>
            <person name="Ding S.J."/>
            <person name="Wang X.J."/>
            <person name="Zhu J.G."/>
            <person name="Ruan X.D."/>
            <person name="Zhao L."/>
            <person name="Wei J.T."/>
            <person name="Ye R.Z."/>
            <person name="Que T.C."/>
            <person name="Du C.H."/>
            <person name="Zhou Y.H."/>
            <person name="Cheng J.X."/>
            <person name="Dai P.F."/>
            <person name="Guo W.B."/>
            <person name="Han X.H."/>
            <person name="Huang E.J."/>
            <person name="Li L.F."/>
            <person name="Wei W."/>
            <person name="Gao Y.C."/>
            <person name="Liu J.Z."/>
            <person name="Shao H.Z."/>
            <person name="Wang X."/>
            <person name="Wang C.C."/>
            <person name="Yang T.C."/>
            <person name="Huo Q.B."/>
            <person name="Li W."/>
            <person name="Chen H.Y."/>
            <person name="Chen S.E."/>
            <person name="Zhou L.G."/>
            <person name="Ni X.B."/>
            <person name="Tian J.H."/>
            <person name="Sheng Y."/>
            <person name="Liu T."/>
            <person name="Pan Y.S."/>
            <person name="Xia L.Y."/>
            <person name="Li J."/>
            <person name="Zhao F."/>
            <person name="Cao W.C."/>
        </authorList>
    </citation>
    <scope>NUCLEOTIDE SEQUENCE</scope>
    <source>
        <strain evidence="1">Rmic-2018</strain>
    </source>
</reference>
<accession>A0A9J6ECX8</accession>
<organism evidence="1 2">
    <name type="scientific">Rhipicephalus microplus</name>
    <name type="common">Cattle tick</name>
    <name type="synonym">Boophilus microplus</name>
    <dbReference type="NCBI Taxonomy" id="6941"/>
    <lineage>
        <taxon>Eukaryota</taxon>
        <taxon>Metazoa</taxon>
        <taxon>Ecdysozoa</taxon>
        <taxon>Arthropoda</taxon>
        <taxon>Chelicerata</taxon>
        <taxon>Arachnida</taxon>
        <taxon>Acari</taxon>
        <taxon>Parasitiformes</taxon>
        <taxon>Ixodida</taxon>
        <taxon>Ixodoidea</taxon>
        <taxon>Ixodidae</taxon>
        <taxon>Rhipicephalinae</taxon>
        <taxon>Rhipicephalus</taxon>
        <taxon>Boophilus</taxon>
    </lineage>
</organism>
<proteinExistence type="predicted"/>
<dbReference type="AlphaFoldDB" id="A0A9J6ECX8"/>
<dbReference type="Proteomes" id="UP000821866">
    <property type="component" value="Chromosome 3"/>
</dbReference>
<gene>
    <name evidence="1" type="ORF">HPB51_024132</name>
</gene>
<comment type="caution">
    <text evidence="1">The sequence shown here is derived from an EMBL/GenBank/DDBJ whole genome shotgun (WGS) entry which is preliminary data.</text>
</comment>
<evidence type="ECO:0000313" key="1">
    <source>
        <dbReference type="EMBL" id="KAH8032355.1"/>
    </source>
</evidence>
<reference evidence="1" key="2">
    <citation type="submission" date="2021-09" db="EMBL/GenBank/DDBJ databases">
        <authorList>
            <person name="Jia N."/>
            <person name="Wang J."/>
            <person name="Shi W."/>
            <person name="Du L."/>
            <person name="Sun Y."/>
            <person name="Zhan W."/>
            <person name="Jiang J."/>
            <person name="Wang Q."/>
            <person name="Zhang B."/>
            <person name="Ji P."/>
            <person name="Sakyi L.B."/>
            <person name="Cui X."/>
            <person name="Yuan T."/>
            <person name="Jiang B."/>
            <person name="Yang W."/>
            <person name="Lam T.T.-Y."/>
            <person name="Chang Q."/>
            <person name="Ding S."/>
            <person name="Wang X."/>
            <person name="Zhu J."/>
            <person name="Ruan X."/>
            <person name="Zhao L."/>
            <person name="Wei J."/>
            <person name="Que T."/>
            <person name="Du C."/>
            <person name="Cheng J."/>
            <person name="Dai P."/>
            <person name="Han X."/>
            <person name="Huang E."/>
            <person name="Gao Y."/>
            <person name="Liu J."/>
            <person name="Shao H."/>
            <person name="Ye R."/>
            <person name="Li L."/>
            <person name="Wei W."/>
            <person name="Wang X."/>
            <person name="Wang C."/>
            <person name="Huo Q."/>
            <person name="Li W."/>
            <person name="Guo W."/>
            <person name="Chen H."/>
            <person name="Chen S."/>
            <person name="Zhou L."/>
            <person name="Zhou L."/>
            <person name="Ni X."/>
            <person name="Tian J."/>
            <person name="Zhou Y."/>
            <person name="Sheng Y."/>
            <person name="Liu T."/>
            <person name="Pan Y."/>
            <person name="Xia L."/>
            <person name="Li J."/>
            <person name="Zhao F."/>
            <person name="Cao W."/>
        </authorList>
    </citation>
    <scope>NUCLEOTIDE SEQUENCE</scope>
    <source>
        <strain evidence="1">Rmic-2018</strain>
        <tissue evidence="1">Larvae</tissue>
    </source>
</reference>
<evidence type="ECO:0000313" key="2">
    <source>
        <dbReference type="Proteomes" id="UP000821866"/>
    </source>
</evidence>
<keyword evidence="2" id="KW-1185">Reference proteome</keyword>
<name>A0A9J6ECX8_RHIMP</name>